<dbReference type="InterPro" id="IPR047650">
    <property type="entry name" value="Transpos_IS110"/>
</dbReference>
<dbReference type="Pfam" id="PF01548">
    <property type="entry name" value="DEDD_Tnp_IS110"/>
    <property type="match status" value="1"/>
</dbReference>
<proteinExistence type="predicted"/>
<dbReference type="Proteomes" id="UP000567293">
    <property type="component" value="Unassembled WGS sequence"/>
</dbReference>
<feature type="domain" description="Transposase IS110-like N-terminal" evidence="1">
    <location>
        <begin position="22"/>
        <end position="163"/>
    </location>
</feature>
<keyword evidence="4" id="KW-1185">Reference proteome</keyword>
<dbReference type="GO" id="GO:0006313">
    <property type="term" value="P:DNA transposition"/>
    <property type="evidence" value="ECO:0007669"/>
    <property type="project" value="InterPro"/>
</dbReference>
<dbReference type="NCBIfam" id="NF033542">
    <property type="entry name" value="transpos_IS110"/>
    <property type="match status" value="1"/>
</dbReference>
<protein>
    <submittedName>
        <fullName evidence="3">IS110 family transposase</fullName>
    </submittedName>
</protein>
<gene>
    <name evidence="3" type="ORF">HRJ53_09120</name>
</gene>
<dbReference type="PANTHER" id="PTHR33055:SF3">
    <property type="entry name" value="PUTATIVE TRANSPOSASE FOR IS117-RELATED"/>
    <property type="match status" value="1"/>
</dbReference>
<dbReference type="InterPro" id="IPR003346">
    <property type="entry name" value="Transposase_20"/>
</dbReference>
<dbReference type="Pfam" id="PF02371">
    <property type="entry name" value="Transposase_20"/>
    <property type="match status" value="1"/>
</dbReference>
<dbReference type="InterPro" id="IPR002525">
    <property type="entry name" value="Transp_IS110-like_N"/>
</dbReference>
<dbReference type="GO" id="GO:0004803">
    <property type="term" value="F:transposase activity"/>
    <property type="evidence" value="ECO:0007669"/>
    <property type="project" value="InterPro"/>
</dbReference>
<feature type="domain" description="Transposase IS116/IS110/IS902 C-terminal" evidence="2">
    <location>
        <begin position="228"/>
        <end position="301"/>
    </location>
</feature>
<evidence type="ECO:0000259" key="2">
    <source>
        <dbReference type="Pfam" id="PF02371"/>
    </source>
</evidence>
<accession>A0A7V8NPJ2</accession>
<reference evidence="3" key="1">
    <citation type="submission" date="2020-06" db="EMBL/GenBank/DDBJ databases">
        <title>Legume-microbial interactions unlock mineral nutrients during tropical forest succession.</title>
        <authorList>
            <person name="Epihov D.Z."/>
        </authorList>
    </citation>
    <scope>NUCLEOTIDE SEQUENCE [LARGE SCALE GENOMIC DNA]</scope>
    <source>
        <strain evidence="3">Pan2503</strain>
    </source>
</reference>
<dbReference type="EMBL" id="JACDQQ010000882">
    <property type="protein sequence ID" value="MBA0085145.1"/>
    <property type="molecule type" value="Genomic_DNA"/>
</dbReference>
<dbReference type="PANTHER" id="PTHR33055">
    <property type="entry name" value="TRANSPOSASE FOR INSERTION SEQUENCE ELEMENT IS1111A"/>
    <property type="match status" value="1"/>
</dbReference>
<organism evidence="3 4">
    <name type="scientific">Candidatus Acidiferrum panamense</name>
    <dbReference type="NCBI Taxonomy" id="2741543"/>
    <lineage>
        <taxon>Bacteria</taxon>
        <taxon>Pseudomonadati</taxon>
        <taxon>Acidobacteriota</taxon>
        <taxon>Terriglobia</taxon>
        <taxon>Candidatus Acidiferrales</taxon>
        <taxon>Candidatus Acidiferrum</taxon>
    </lineage>
</organism>
<evidence type="ECO:0000313" key="4">
    <source>
        <dbReference type="Proteomes" id="UP000567293"/>
    </source>
</evidence>
<evidence type="ECO:0000313" key="3">
    <source>
        <dbReference type="EMBL" id="MBA0085145.1"/>
    </source>
</evidence>
<sequence>MKKVSTVATKPSRNISQQKLTIGLDLGDRNSWYCVVDESGQIQSEQRVRTNAKALQEVFGAMPRSRIALEIGTHSPWISRLLSELGHEVIVANARKVRLIGESRKKDDRLDAQSLARLARIDPELLYPVKHRSAQAQADLTMIRARAVLVRARTALVNTARNLAKSSGERLRGCNVRNMNPEKADTLSPELQAALEPLLDGIESLSERIAEYNDRIEALAQDSYPQVALLKQIKGVGTLIALTFVLTLEDPHRFRKSRDVGSYLGLQPARRNSGQSEPQLHISKEGDPYLRTLLVQGAQHILGPFGIDCDLRRWGLKLAERGGRSGKKRAIIATARKLAVLL</sequence>
<dbReference type="AlphaFoldDB" id="A0A7V8NPJ2"/>
<name>A0A7V8NPJ2_9BACT</name>
<comment type="caution">
    <text evidence="3">The sequence shown here is derived from an EMBL/GenBank/DDBJ whole genome shotgun (WGS) entry which is preliminary data.</text>
</comment>
<evidence type="ECO:0000259" key="1">
    <source>
        <dbReference type="Pfam" id="PF01548"/>
    </source>
</evidence>
<dbReference type="GO" id="GO:0003677">
    <property type="term" value="F:DNA binding"/>
    <property type="evidence" value="ECO:0007669"/>
    <property type="project" value="InterPro"/>
</dbReference>
<feature type="non-terminal residue" evidence="3">
    <location>
        <position position="342"/>
    </location>
</feature>